<organism evidence="2 3">
    <name type="scientific">Aldrovandia affinis</name>
    <dbReference type="NCBI Taxonomy" id="143900"/>
    <lineage>
        <taxon>Eukaryota</taxon>
        <taxon>Metazoa</taxon>
        <taxon>Chordata</taxon>
        <taxon>Craniata</taxon>
        <taxon>Vertebrata</taxon>
        <taxon>Euteleostomi</taxon>
        <taxon>Actinopterygii</taxon>
        <taxon>Neopterygii</taxon>
        <taxon>Teleostei</taxon>
        <taxon>Notacanthiformes</taxon>
        <taxon>Halosauridae</taxon>
        <taxon>Aldrovandia</taxon>
    </lineage>
</organism>
<protein>
    <submittedName>
        <fullName evidence="2">Uncharacterized protein</fullName>
    </submittedName>
</protein>
<evidence type="ECO:0000256" key="1">
    <source>
        <dbReference type="SAM" id="MobiDB-lite"/>
    </source>
</evidence>
<dbReference type="EMBL" id="JAINUG010000012">
    <property type="protein sequence ID" value="KAJ8414553.1"/>
    <property type="molecule type" value="Genomic_DNA"/>
</dbReference>
<dbReference type="AlphaFoldDB" id="A0AAD7WZD9"/>
<feature type="compositionally biased region" description="Polar residues" evidence="1">
    <location>
        <begin position="41"/>
        <end position="54"/>
    </location>
</feature>
<comment type="caution">
    <text evidence="2">The sequence shown here is derived from an EMBL/GenBank/DDBJ whole genome shotgun (WGS) entry which is preliminary data.</text>
</comment>
<sequence length="118" mass="12684">MPPSLFLPPWAQRPRAGGGDYRLPKKPPSTYHSLLKGPQQRGPSSISYTNNRSVTGKLALPQSQSDTGPANQTPGAAALPHAGYTDPRPPTRRSHCPPISPYKAWLSSRQPHAPAAET</sequence>
<keyword evidence="3" id="KW-1185">Reference proteome</keyword>
<feature type="compositionally biased region" description="Polar residues" evidence="1">
    <location>
        <begin position="61"/>
        <end position="74"/>
    </location>
</feature>
<evidence type="ECO:0000313" key="3">
    <source>
        <dbReference type="Proteomes" id="UP001221898"/>
    </source>
</evidence>
<accession>A0AAD7WZD9</accession>
<proteinExistence type="predicted"/>
<gene>
    <name evidence="2" type="ORF">AAFF_G00037550</name>
</gene>
<dbReference type="Proteomes" id="UP001221898">
    <property type="component" value="Unassembled WGS sequence"/>
</dbReference>
<name>A0AAD7WZD9_9TELE</name>
<evidence type="ECO:0000313" key="2">
    <source>
        <dbReference type="EMBL" id="KAJ8414553.1"/>
    </source>
</evidence>
<reference evidence="2" key="1">
    <citation type="journal article" date="2023" name="Science">
        <title>Genome structures resolve the early diversification of teleost fishes.</title>
        <authorList>
            <person name="Parey E."/>
            <person name="Louis A."/>
            <person name="Montfort J."/>
            <person name="Bouchez O."/>
            <person name="Roques C."/>
            <person name="Iampietro C."/>
            <person name="Lluch J."/>
            <person name="Castinel A."/>
            <person name="Donnadieu C."/>
            <person name="Desvignes T."/>
            <person name="Floi Bucao C."/>
            <person name="Jouanno E."/>
            <person name="Wen M."/>
            <person name="Mejri S."/>
            <person name="Dirks R."/>
            <person name="Jansen H."/>
            <person name="Henkel C."/>
            <person name="Chen W.J."/>
            <person name="Zahm M."/>
            <person name="Cabau C."/>
            <person name="Klopp C."/>
            <person name="Thompson A.W."/>
            <person name="Robinson-Rechavi M."/>
            <person name="Braasch I."/>
            <person name="Lecointre G."/>
            <person name="Bobe J."/>
            <person name="Postlethwait J.H."/>
            <person name="Berthelot C."/>
            <person name="Roest Crollius H."/>
            <person name="Guiguen Y."/>
        </authorList>
    </citation>
    <scope>NUCLEOTIDE SEQUENCE</scope>
    <source>
        <strain evidence="2">NC1722</strain>
    </source>
</reference>
<feature type="region of interest" description="Disordered" evidence="1">
    <location>
        <begin position="1"/>
        <end position="118"/>
    </location>
</feature>